<evidence type="ECO:0000313" key="1">
    <source>
        <dbReference type="EMBL" id="UOO89149.1"/>
    </source>
</evidence>
<organism evidence="1 2">
    <name type="scientific">Vitreoscilla massiliensis</name>
    <dbReference type="NCBI Taxonomy" id="1689272"/>
    <lineage>
        <taxon>Bacteria</taxon>
        <taxon>Pseudomonadati</taxon>
        <taxon>Pseudomonadota</taxon>
        <taxon>Betaproteobacteria</taxon>
        <taxon>Neisseriales</taxon>
        <taxon>Neisseriaceae</taxon>
        <taxon>Vitreoscilla</taxon>
    </lineage>
</organism>
<name>A0ABY4E1N5_9NEIS</name>
<dbReference type="RefSeq" id="WP_058356853.1">
    <property type="nucleotide sequence ID" value="NZ_CABKVG010000010.1"/>
</dbReference>
<proteinExistence type="predicted"/>
<dbReference type="Proteomes" id="UP000832011">
    <property type="component" value="Chromosome"/>
</dbReference>
<gene>
    <name evidence="1" type="ORF">LVJ82_17160</name>
</gene>
<reference evidence="1 2" key="1">
    <citation type="journal article" date="2022" name="Res Sq">
        <title>Evolution of multicellular longitudinally dividing oral cavity symbionts (Neisseriaceae).</title>
        <authorList>
            <person name="Nyongesa S."/>
            <person name="Weber P."/>
            <person name="Bernet E."/>
            <person name="Pullido F."/>
            <person name="Nieckarz M."/>
            <person name="Delaby M."/>
            <person name="Nieves C."/>
            <person name="Viehboeck T."/>
            <person name="Krause N."/>
            <person name="Rivera-Millot A."/>
            <person name="Nakamura A."/>
            <person name="Vischer N."/>
            <person name="VanNieuwenhze M."/>
            <person name="Brun Y."/>
            <person name="Cava F."/>
            <person name="Bulgheresi S."/>
            <person name="Veyrier F."/>
        </authorList>
    </citation>
    <scope>NUCLEOTIDE SEQUENCE [LARGE SCALE GENOMIC DNA]</scope>
    <source>
        <strain evidence="1 2">SN4</strain>
    </source>
</reference>
<keyword evidence="2" id="KW-1185">Reference proteome</keyword>
<sequence>MKLFWCSWEQKSNDYRPLTYPPNENILGWWCSGFKSDGWPILCAWVSAVSEEQAFNKVKEDWPELESWKFITCKSKFEFYDRFPLEDWMKPRVENLELK</sequence>
<accession>A0ABY4E1N5</accession>
<protein>
    <recommendedName>
        <fullName evidence="3">DUF3303 domain-containing protein</fullName>
    </recommendedName>
</protein>
<evidence type="ECO:0000313" key="2">
    <source>
        <dbReference type="Proteomes" id="UP000832011"/>
    </source>
</evidence>
<evidence type="ECO:0008006" key="3">
    <source>
        <dbReference type="Google" id="ProtNLM"/>
    </source>
</evidence>
<dbReference type="EMBL" id="CP091511">
    <property type="protein sequence ID" value="UOO89149.1"/>
    <property type="molecule type" value="Genomic_DNA"/>
</dbReference>